<evidence type="ECO:0000313" key="2">
    <source>
        <dbReference type="Proteomes" id="UP000266861"/>
    </source>
</evidence>
<organism evidence="1 2">
    <name type="scientific">Diversispora epigaea</name>
    <dbReference type="NCBI Taxonomy" id="1348612"/>
    <lineage>
        <taxon>Eukaryota</taxon>
        <taxon>Fungi</taxon>
        <taxon>Fungi incertae sedis</taxon>
        <taxon>Mucoromycota</taxon>
        <taxon>Glomeromycotina</taxon>
        <taxon>Glomeromycetes</taxon>
        <taxon>Diversisporales</taxon>
        <taxon>Diversisporaceae</taxon>
        <taxon>Diversispora</taxon>
    </lineage>
</organism>
<dbReference type="AlphaFoldDB" id="A0A397I6S5"/>
<reference evidence="1 2" key="1">
    <citation type="submission" date="2018-08" db="EMBL/GenBank/DDBJ databases">
        <title>Genome and evolution of the arbuscular mycorrhizal fungus Diversispora epigaea (formerly Glomus versiforme) and its bacterial endosymbionts.</title>
        <authorList>
            <person name="Sun X."/>
            <person name="Fei Z."/>
            <person name="Harrison M."/>
        </authorList>
    </citation>
    <scope>NUCLEOTIDE SEQUENCE [LARGE SCALE GENOMIC DNA]</scope>
    <source>
        <strain evidence="1 2">IT104</strain>
    </source>
</reference>
<gene>
    <name evidence="1" type="ORF">Glove_258g35</name>
</gene>
<dbReference type="Proteomes" id="UP000266861">
    <property type="component" value="Unassembled WGS sequence"/>
</dbReference>
<dbReference type="EMBL" id="PQFF01000236">
    <property type="protein sequence ID" value="RHZ71431.1"/>
    <property type="molecule type" value="Genomic_DNA"/>
</dbReference>
<comment type="caution">
    <text evidence="1">The sequence shown here is derived from an EMBL/GenBank/DDBJ whole genome shotgun (WGS) entry which is preliminary data.</text>
</comment>
<keyword evidence="2" id="KW-1185">Reference proteome</keyword>
<proteinExistence type="predicted"/>
<evidence type="ECO:0000313" key="1">
    <source>
        <dbReference type="EMBL" id="RHZ71431.1"/>
    </source>
</evidence>
<sequence length="79" mass="8973">MDHVELSTTTILEPLVNLLRRNVRNKLAHGIVIGEKGRRSDHALQHVTILACEVIICIGGNYEEVFVKKENVDNEIIKR</sequence>
<dbReference type="OrthoDB" id="2437442at2759"/>
<protein>
    <submittedName>
        <fullName evidence="1">Uncharacterized protein</fullName>
    </submittedName>
</protein>
<accession>A0A397I6S5</accession>
<name>A0A397I6S5_9GLOM</name>